<dbReference type="InterPro" id="IPR011029">
    <property type="entry name" value="DEATH-like_dom_sf"/>
</dbReference>
<dbReference type="InterPro" id="IPR000488">
    <property type="entry name" value="Death_dom"/>
</dbReference>
<dbReference type="Proteomes" id="UP001159427">
    <property type="component" value="Unassembled WGS sequence"/>
</dbReference>
<evidence type="ECO:0000313" key="2">
    <source>
        <dbReference type="EMBL" id="CAH3023718.1"/>
    </source>
</evidence>
<reference evidence="2 3" key="1">
    <citation type="submission" date="2022-05" db="EMBL/GenBank/DDBJ databases">
        <authorList>
            <consortium name="Genoscope - CEA"/>
            <person name="William W."/>
        </authorList>
    </citation>
    <scope>NUCLEOTIDE SEQUENCE [LARGE SCALE GENOMIC DNA]</scope>
</reference>
<feature type="domain" description="Death" evidence="1">
    <location>
        <begin position="42"/>
        <end position="117"/>
    </location>
</feature>
<evidence type="ECO:0000313" key="3">
    <source>
        <dbReference type="Proteomes" id="UP001159427"/>
    </source>
</evidence>
<comment type="caution">
    <text evidence="2">The sequence shown here is derived from an EMBL/GenBank/DDBJ whole genome shotgun (WGS) entry which is preliminary data.</text>
</comment>
<dbReference type="Gene3D" id="1.10.533.10">
    <property type="entry name" value="Death Domain, Fas"/>
    <property type="match status" value="1"/>
</dbReference>
<accession>A0ABN8M2B1</accession>
<sequence>MVSISEQEYERGKQIFADNSVGETAAGDEKLLKDLPSEGYQKLLEHLQRLSATGRDYRSLADRMGYSNQFIQWLGSTDNPVMNLLRKFRENDRKISELTSLLKEMERYDVLEDLQPYIDATPTKSQTEKCRQKLGLYNF</sequence>
<dbReference type="EMBL" id="CALNXI010000272">
    <property type="protein sequence ID" value="CAH3023718.1"/>
    <property type="molecule type" value="Genomic_DNA"/>
</dbReference>
<organism evidence="2 3">
    <name type="scientific">Porites evermanni</name>
    <dbReference type="NCBI Taxonomy" id="104178"/>
    <lineage>
        <taxon>Eukaryota</taxon>
        <taxon>Metazoa</taxon>
        <taxon>Cnidaria</taxon>
        <taxon>Anthozoa</taxon>
        <taxon>Hexacorallia</taxon>
        <taxon>Scleractinia</taxon>
        <taxon>Fungiina</taxon>
        <taxon>Poritidae</taxon>
        <taxon>Porites</taxon>
    </lineage>
</organism>
<gene>
    <name evidence="2" type="ORF">PEVE_00020253</name>
</gene>
<evidence type="ECO:0000259" key="1">
    <source>
        <dbReference type="Pfam" id="PF00531"/>
    </source>
</evidence>
<keyword evidence="3" id="KW-1185">Reference proteome</keyword>
<protein>
    <recommendedName>
        <fullName evidence="1">Death domain-containing protein</fullName>
    </recommendedName>
</protein>
<name>A0ABN8M2B1_9CNID</name>
<proteinExistence type="predicted"/>
<dbReference type="SUPFAM" id="SSF47986">
    <property type="entry name" value="DEATH domain"/>
    <property type="match status" value="1"/>
</dbReference>
<dbReference type="Pfam" id="PF00531">
    <property type="entry name" value="Death"/>
    <property type="match status" value="1"/>
</dbReference>